<evidence type="ECO:0000259" key="8">
    <source>
        <dbReference type="Pfam" id="PF13359"/>
    </source>
</evidence>
<feature type="domain" description="DDE Tnp4" evidence="8">
    <location>
        <begin position="22"/>
        <end position="178"/>
    </location>
</feature>
<dbReference type="GO" id="GO:0016787">
    <property type="term" value="F:hydrolase activity"/>
    <property type="evidence" value="ECO:0007669"/>
    <property type="project" value="UniProtKB-KW"/>
</dbReference>
<name>A0A8R2JT53_ACYPI</name>
<dbReference type="InterPro" id="IPR027806">
    <property type="entry name" value="HARBI1_dom"/>
</dbReference>
<dbReference type="GO" id="GO:0005634">
    <property type="term" value="C:nucleus"/>
    <property type="evidence" value="ECO:0007669"/>
    <property type="project" value="UniProtKB-SubCell"/>
</dbReference>
<accession>A0A8R2JT53</accession>
<dbReference type="AlphaFoldDB" id="A0A8R2JT53"/>
<keyword evidence="6" id="KW-0378">Hydrolase</keyword>
<dbReference type="InterPro" id="IPR045249">
    <property type="entry name" value="HARBI1-like"/>
</dbReference>
<dbReference type="RefSeq" id="XP_029345745.1">
    <property type="nucleotide sequence ID" value="XM_029489885.1"/>
</dbReference>
<keyword evidence="4" id="KW-0540">Nuclease</keyword>
<proteinExistence type="inferred from homology"/>
<keyword evidence="7" id="KW-0539">Nucleus</keyword>
<evidence type="ECO:0000256" key="6">
    <source>
        <dbReference type="ARBA" id="ARBA00022801"/>
    </source>
</evidence>
<dbReference type="GO" id="GO:0004518">
    <property type="term" value="F:nuclease activity"/>
    <property type="evidence" value="ECO:0007669"/>
    <property type="project" value="UniProtKB-KW"/>
</dbReference>
<evidence type="ECO:0000256" key="3">
    <source>
        <dbReference type="ARBA" id="ARBA00006958"/>
    </source>
</evidence>
<dbReference type="PANTHER" id="PTHR22930:SF85">
    <property type="entry name" value="GH03217P-RELATED"/>
    <property type="match status" value="1"/>
</dbReference>
<keyword evidence="5" id="KW-0479">Metal-binding</keyword>
<dbReference type="GeneID" id="103309390"/>
<evidence type="ECO:0000256" key="7">
    <source>
        <dbReference type="ARBA" id="ARBA00023242"/>
    </source>
</evidence>
<evidence type="ECO:0000256" key="5">
    <source>
        <dbReference type="ARBA" id="ARBA00022723"/>
    </source>
</evidence>
<dbReference type="GO" id="GO:0046872">
    <property type="term" value="F:metal ion binding"/>
    <property type="evidence" value="ECO:0007669"/>
    <property type="project" value="UniProtKB-KW"/>
</dbReference>
<dbReference type="PANTHER" id="PTHR22930">
    <property type="match status" value="1"/>
</dbReference>
<comment type="similarity">
    <text evidence="3">Belongs to the HARBI1 family.</text>
</comment>
<comment type="cofactor">
    <cofactor evidence="1">
        <name>a divalent metal cation</name>
        <dbReference type="ChEBI" id="CHEBI:60240"/>
    </cofactor>
</comment>
<dbReference type="Pfam" id="PF13359">
    <property type="entry name" value="DDE_Tnp_4"/>
    <property type="match status" value="1"/>
</dbReference>
<comment type="subcellular location">
    <subcellularLocation>
        <location evidence="2">Nucleus</location>
    </subcellularLocation>
</comment>
<dbReference type="Proteomes" id="UP000007819">
    <property type="component" value="Chromosome A2"/>
</dbReference>
<evidence type="ECO:0000256" key="2">
    <source>
        <dbReference type="ARBA" id="ARBA00004123"/>
    </source>
</evidence>
<reference evidence="9" key="2">
    <citation type="submission" date="2022-06" db="UniProtKB">
        <authorList>
            <consortium name="EnsemblMetazoa"/>
        </authorList>
    </citation>
    <scope>IDENTIFICATION</scope>
</reference>
<organism evidence="9 10">
    <name type="scientific">Acyrthosiphon pisum</name>
    <name type="common">Pea aphid</name>
    <dbReference type="NCBI Taxonomy" id="7029"/>
    <lineage>
        <taxon>Eukaryota</taxon>
        <taxon>Metazoa</taxon>
        <taxon>Ecdysozoa</taxon>
        <taxon>Arthropoda</taxon>
        <taxon>Hexapoda</taxon>
        <taxon>Insecta</taxon>
        <taxon>Pterygota</taxon>
        <taxon>Neoptera</taxon>
        <taxon>Paraneoptera</taxon>
        <taxon>Hemiptera</taxon>
        <taxon>Sternorrhyncha</taxon>
        <taxon>Aphidomorpha</taxon>
        <taxon>Aphidoidea</taxon>
        <taxon>Aphididae</taxon>
        <taxon>Macrosiphini</taxon>
        <taxon>Acyrthosiphon</taxon>
    </lineage>
</organism>
<evidence type="ECO:0000313" key="10">
    <source>
        <dbReference type="Proteomes" id="UP000007819"/>
    </source>
</evidence>
<evidence type="ECO:0000256" key="1">
    <source>
        <dbReference type="ARBA" id="ARBA00001968"/>
    </source>
</evidence>
<dbReference type="KEGG" id="api:103309390"/>
<dbReference type="OrthoDB" id="6577461at2759"/>
<keyword evidence="10" id="KW-1185">Reference proteome</keyword>
<reference evidence="10" key="1">
    <citation type="submission" date="2010-06" db="EMBL/GenBank/DDBJ databases">
        <authorList>
            <person name="Jiang H."/>
            <person name="Abraham K."/>
            <person name="Ali S."/>
            <person name="Alsbrooks S.L."/>
            <person name="Anim B.N."/>
            <person name="Anosike U.S."/>
            <person name="Attaway T."/>
            <person name="Bandaranaike D.P."/>
            <person name="Battles P.K."/>
            <person name="Bell S.N."/>
            <person name="Bell A.V."/>
            <person name="Beltran B."/>
            <person name="Bickham C."/>
            <person name="Bustamante Y."/>
            <person name="Caleb T."/>
            <person name="Canada A."/>
            <person name="Cardenas V."/>
            <person name="Carter K."/>
            <person name="Chacko J."/>
            <person name="Chandrabose M.N."/>
            <person name="Chavez D."/>
            <person name="Chavez A."/>
            <person name="Chen L."/>
            <person name="Chu H.-S."/>
            <person name="Claassen K.J."/>
            <person name="Cockrell R."/>
            <person name="Collins M."/>
            <person name="Cooper J.A."/>
            <person name="Cree A."/>
            <person name="Curry S.M."/>
            <person name="Da Y."/>
            <person name="Dao M.D."/>
            <person name="Das B."/>
            <person name="Davila M.-L."/>
            <person name="Davy-Carroll L."/>
            <person name="Denson S."/>
            <person name="Dinh H."/>
            <person name="Ebong V.E."/>
            <person name="Edwards J.R."/>
            <person name="Egan A."/>
            <person name="El-Daye J."/>
            <person name="Escobedo L."/>
            <person name="Fernandez S."/>
            <person name="Fernando P.R."/>
            <person name="Flagg N."/>
            <person name="Forbes L.D."/>
            <person name="Fowler R.G."/>
            <person name="Fu Q."/>
            <person name="Gabisi R.A."/>
            <person name="Ganer J."/>
            <person name="Garbino Pronczuk A."/>
            <person name="Garcia R.M."/>
            <person name="Garner T."/>
            <person name="Garrett T.E."/>
            <person name="Gonzalez D.A."/>
            <person name="Hamid H."/>
            <person name="Hawkins E.S."/>
            <person name="Hirani K."/>
            <person name="Hogues M.E."/>
            <person name="Hollins B."/>
            <person name="Hsiao C.-H."/>
            <person name="Jabil R."/>
            <person name="James M.L."/>
            <person name="Jhangiani S.N."/>
            <person name="Johnson B."/>
            <person name="Johnson Q."/>
            <person name="Joshi V."/>
            <person name="Kalu J.B."/>
            <person name="Kam C."/>
            <person name="Kashfia A."/>
            <person name="Keebler J."/>
            <person name="Kisamo H."/>
            <person name="Kovar C.L."/>
            <person name="Lago L.A."/>
            <person name="Lai C.-Y."/>
            <person name="Laidlaw J."/>
            <person name="Lara F."/>
            <person name="Le T.-K."/>
            <person name="Lee S.L."/>
            <person name="Legall F.H."/>
            <person name="Lemon S.J."/>
            <person name="Lewis L.R."/>
            <person name="Li B."/>
            <person name="Liu Y."/>
            <person name="Liu Y.-S."/>
            <person name="Lopez J."/>
            <person name="Lozado R.J."/>
            <person name="Lu J."/>
            <person name="Madu R.C."/>
            <person name="Maheshwari M."/>
            <person name="Maheshwari R."/>
            <person name="Malloy K."/>
            <person name="Martinez E."/>
            <person name="Mathew T."/>
            <person name="Mercado I.C."/>
            <person name="Mercado C."/>
            <person name="Meyer B."/>
            <person name="Montgomery K."/>
            <person name="Morgan M.B."/>
            <person name="Munidasa M."/>
            <person name="Nazareth L.V."/>
            <person name="Nelson J."/>
            <person name="Ng B.M."/>
            <person name="Nguyen N.B."/>
            <person name="Nguyen P.Q."/>
            <person name="Nguyen T."/>
            <person name="Obregon M."/>
            <person name="Okwuonu G.O."/>
            <person name="Onwere C.G."/>
            <person name="Orozco G."/>
            <person name="Parra A."/>
            <person name="Patel S."/>
            <person name="Patil S."/>
            <person name="Perez A."/>
            <person name="Perez Y."/>
            <person name="Pham C."/>
            <person name="Primus E.L."/>
            <person name="Pu L.-L."/>
            <person name="Puazo M."/>
            <person name="Qin X."/>
            <person name="Quiroz J.B."/>
            <person name="Reese J."/>
            <person name="Richards S."/>
            <person name="Rives C.M."/>
            <person name="Robberts R."/>
            <person name="Ruiz S.J."/>
            <person name="Ruiz M.J."/>
            <person name="Santibanez J."/>
            <person name="Schneider B.W."/>
            <person name="Sisson I."/>
            <person name="Smith M."/>
            <person name="Sodergren E."/>
            <person name="Song X.-Z."/>
            <person name="Song B.B."/>
            <person name="Summersgill H."/>
            <person name="Thelus R."/>
            <person name="Thornton R.D."/>
            <person name="Trejos Z.Y."/>
            <person name="Usmani K."/>
            <person name="Vattathil S."/>
            <person name="Villasana D."/>
            <person name="Walker D.L."/>
            <person name="Wang S."/>
            <person name="Wang K."/>
            <person name="White C.S."/>
            <person name="Williams A.C."/>
            <person name="Williamson J."/>
            <person name="Wilson K."/>
            <person name="Woghiren I.O."/>
            <person name="Woodworth J.R."/>
            <person name="Worley K.C."/>
            <person name="Wright R.A."/>
            <person name="Wu W."/>
            <person name="Young L."/>
            <person name="Zhang L."/>
            <person name="Zhang J."/>
            <person name="Zhu Y."/>
            <person name="Muzny D.M."/>
            <person name="Weinstock G."/>
            <person name="Gibbs R.A."/>
        </authorList>
    </citation>
    <scope>NUCLEOTIDE SEQUENCE [LARGE SCALE GENOMIC DNA]</scope>
    <source>
        <strain evidence="10">LSR1</strain>
    </source>
</reference>
<sequence>MHPVASHYSTLQILTGCVIGAIDGCHINVKAPIKQADSYTNRKLGKSIILQAICTEGKLFTNISVGFPGRVHDARVLVNSELYKRISNEGPHSLFYNKYHLLGDTAYPNRNWLITTYKDYGNLTQRKKKFNYFHSKTRVSIECAFGLLKGRWRRLLYLNKTNIENASHVILTCCFLHNFCLINNDTLNEFISDYHKFDTYQAVNRENITERQQGNSKRDELLDILVPQI</sequence>
<protein>
    <recommendedName>
        <fullName evidence="8">DDE Tnp4 domain-containing protein</fullName>
    </recommendedName>
</protein>
<dbReference type="EnsemblMetazoa" id="XM_029489885.1">
    <property type="protein sequence ID" value="XP_029345745.1"/>
    <property type="gene ID" value="LOC103309390"/>
</dbReference>
<evidence type="ECO:0000313" key="9">
    <source>
        <dbReference type="EnsemblMetazoa" id="XP_029345745.1"/>
    </source>
</evidence>
<evidence type="ECO:0000256" key="4">
    <source>
        <dbReference type="ARBA" id="ARBA00022722"/>
    </source>
</evidence>